<dbReference type="PANTHER" id="PTHR35010">
    <property type="entry name" value="BLL4672 PROTEIN-RELATED"/>
    <property type="match status" value="1"/>
</dbReference>
<gene>
    <name evidence="2" type="ORF">QFZ46_001864</name>
</gene>
<feature type="domain" description="HTH cro/C1-type" evidence="1">
    <location>
        <begin position="30"/>
        <end position="81"/>
    </location>
</feature>
<dbReference type="Pfam" id="PF17765">
    <property type="entry name" value="MLTR_LBD"/>
    <property type="match status" value="1"/>
</dbReference>
<organism evidence="2 3">
    <name type="scientific">Microbacterium murale</name>
    <dbReference type="NCBI Taxonomy" id="1081040"/>
    <lineage>
        <taxon>Bacteria</taxon>
        <taxon>Bacillati</taxon>
        <taxon>Actinomycetota</taxon>
        <taxon>Actinomycetes</taxon>
        <taxon>Micrococcales</taxon>
        <taxon>Microbacteriaceae</taxon>
        <taxon>Microbacterium</taxon>
    </lineage>
</organism>
<evidence type="ECO:0000313" key="2">
    <source>
        <dbReference type="EMBL" id="MDQ0643704.1"/>
    </source>
</evidence>
<dbReference type="Gene3D" id="3.30.450.180">
    <property type="match status" value="1"/>
</dbReference>
<dbReference type="InterPro" id="IPR010982">
    <property type="entry name" value="Lambda_DNA-bd_dom_sf"/>
</dbReference>
<evidence type="ECO:0000313" key="3">
    <source>
        <dbReference type="Proteomes" id="UP001239085"/>
    </source>
</evidence>
<proteinExistence type="predicted"/>
<dbReference type="RefSeq" id="WP_307360689.1">
    <property type="nucleotide sequence ID" value="NZ_JAUSXK010000001.1"/>
</dbReference>
<name>A0ABU0PAR1_9MICO</name>
<evidence type="ECO:0000259" key="1">
    <source>
        <dbReference type="PROSITE" id="PS50943"/>
    </source>
</evidence>
<reference evidence="2 3" key="1">
    <citation type="submission" date="2023-07" db="EMBL/GenBank/DDBJ databases">
        <title>Comparative genomics of wheat-associated soil bacteria to identify genetic determinants of phenazine resistance.</title>
        <authorList>
            <person name="Mouncey N."/>
        </authorList>
    </citation>
    <scope>NUCLEOTIDE SEQUENCE [LARGE SCALE GENOMIC DNA]</scope>
    <source>
        <strain evidence="2 3">W2I7</strain>
    </source>
</reference>
<dbReference type="CDD" id="cd00093">
    <property type="entry name" value="HTH_XRE"/>
    <property type="match status" value="1"/>
</dbReference>
<dbReference type="InterPro" id="IPR041413">
    <property type="entry name" value="MLTR_LBD"/>
</dbReference>
<dbReference type="InterPro" id="IPR001387">
    <property type="entry name" value="Cro/C1-type_HTH"/>
</dbReference>
<accession>A0ABU0PAR1</accession>
<dbReference type="Gene3D" id="1.10.260.40">
    <property type="entry name" value="lambda repressor-like DNA-binding domains"/>
    <property type="match status" value="1"/>
</dbReference>
<keyword evidence="3" id="KW-1185">Reference proteome</keyword>
<dbReference type="Proteomes" id="UP001239085">
    <property type="component" value="Unassembled WGS sequence"/>
</dbReference>
<dbReference type="EMBL" id="JAUSXK010000001">
    <property type="protein sequence ID" value="MDQ0643704.1"/>
    <property type="molecule type" value="Genomic_DNA"/>
</dbReference>
<comment type="caution">
    <text evidence="2">The sequence shown here is derived from an EMBL/GenBank/DDBJ whole genome shotgun (WGS) entry which is preliminary data.</text>
</comment>
<dbReference type="PROSITE" id="PS50943">
    <property type="entry name" value="HTH_CROC1"/>
    <property type="match status" value="1"/>
</dbReference>
<dbReference type="SUPFAM" id="SSF47413">
    <property type="entry name" value="lambda repressor-like DNA-binding domains"/>
    <property type="match status" value="1"/>
</dbReference>
<dbReference type="SMART" id="SM00530">
    <property type="entry name" value="HTH_XRE"/>
    <property type="match status" value="1"/>
</dbReference>
<dbReference type="PANTHER" id="PTHR35010:SF2">
    <property type="entry name" value="BLL4672 PROTEIN"/>
    <property type="match status" value="1"/>
</dbReference>
<sequence length="286" mass="31992">MDREALAEFLRRHREQLQPGDVGLSTGVRRRAPGLRREEVAQLALMSTDYYTRLEQQRGPQPSTQILSSLARALRLSSDERDYLYRVAGQTVPDRIAPSDHVAPALQRVFDRLDDTPALIISSLGETLVQNALAAALLGDNVGATGLERYEPYRWFAQPEQARAHYPEDDHARNSRAQVAGLRAAYGVMGAGSQAGMLVAELSRRSEEFRALWDRQEVAQRFADHKTLIHPEVGAIEVDCQVLFTEDRGQALLVLTAAPRSEDEEKIRLLRVLGAQRFSTERAPRA</sequence>
<protein>
    <submittedName>
        <fullName evidence="2">Transcriptional regulator with XRE-family HTH domain</fullName>
    </submittedName>
</protein>
<dbReference type="Pfam" id="PF13560">
    <property type="entry name" value="HTH_31"/>
    <property type="match status" value="1"/>
</dbReference>